<dbReference type="Proteomes" id="UP001305647">
    <property type="component" value="Unassembled WGS sequence"/>
</dbReference>
<organism evidence="2 3">
    <name type="scientific">Parathielavia hyrcaniae</name>
    <dbReference type="NCBI Taxonomy" id="113614"/>
    <lineage>
        <taxon>Eukaryota</taxon>
        <taxon>Fungi</taxon>
        <taxon>Dikarya</taxon>
        <taxon>Ascomycota</taxon>
        <taxon>Pezizomycotina</taxon>
        <taxon>Sordariomycetes</taxon>
        <taxon>Sordariomycetidae</taxon>
        <taxon>Sordariales</taxon>
        <taxon>Chaetomiaceae</taxon>
        <taxon>Parathielavia</taxon>
    </lineage>
</organism>
<feature type="region of interest" description="Disordered" evidence="1">
    <location>
        <begin position="41"/>
        <end position="75"/>
    </location>
</feature>
<dbReference type="AlphaFoldDB" id="A0AAN6T3A2"/>
<name>A0AAN6T3A2_9PEZI</name>
<dbReference type="EMBL" id="MU863631">
    <property type="protein sequence ID" value="KAK4102656.1"/>
    <property type="molecule type" value="Genomic_DNA"/>
</dbReference>
<protein>
    <submittedName>
        <fullName evidence="2">Uncharacterized protein</fullName>
    </submittedName>
</protein>
<evidence type="ECO:0000256" key="1">
    <source>
        <dbReference type="SAM" id="MobiDB-lite"/>
    </source>
</evidence>
<keyword evidence="3" id="KW-1185">Reference proteome</keyword>
<evidence type="ECO:0000313" key="2">
    <source>
        <dbReference type="EMBL" id="KAK4102656.1"/>
    </source>
</evidence>
<gene>
    <name evidence="2" type="ORF">N658DRAFT_344446</name>
</gene>
<reference evidence="2" key="1">
    <citation type="journal article" date="2023" name="Mol. Phylogenet. Evol.">
        <title>Genome-scale phylogeny and comparative genomics of the fungal order Sordariales.</title>
        <authorList>
            <person name="Hensen N."/>
            <person name="Bonometti L."/>
            <person name="Westerberg I."/>
            <person name="Brannstrom I.O."/>
            <person name="Guillou S."/>
            <person name="Cros-Aarteil S."/>
            <person name="Calhoun S."/>
            <person name="Haridas S."/>
            <person name="Kuo A."/>
            <person name="Mondo S."/>
            <person name="Pangilinan J."/>
            <person name="Riley R."/>
            <person name="LaButti K."/>
            <person name="Andreopoulos B."/>
            <person name="Lipzen A."/>
            <person name="Chen C."/>
            <person name="Yan M."/>
            <person name="Daum C."/>
            <person name="Ng V."/>
            <person name="Clum A."/>
            <person name="Steindorff A."/>
            <person name="Ohm R.A."/>
            <person name="Martin F."/>
            <person name="Silar P."/>
            <person name="Natvig D.O."/>
            <person name="Lalanne C."/>
            <person name="Gautier V."/>
            <person name="Ament-Velasquez S.L."/>
            <person name="Kruys A."/>
            <person name="Hutchinson M.I."/>
            <person name="Powell A.J."/>
            <person name="Barry K."/>
            <person name="Miller A.N."/>
            <person name="Grigoriev I.V."/>
            <person name="Debuchy R."/>
            <person name="Gladieux P."/>
            <person name="Hiltunen Thoren M."/>
            <person name="Johannesson H."/>
        </authorList>
    </citation>
    <scope>NUCLEOTIDE SEQUENCE</scope>
    <source>
        <strain evidence="2">CBS 757.83</strain>
    </source>
</reference>
<reference evidence="2" key="2">
    <citation type="submission" date="2023-05" db="EMBL/GenBank/DDBJ databases">
        <authorList>
            <consortium name="Lawrence Berkeley National Laboratory"/>
            <person name="Steindorff A."/>
            <person name="Hensen N."/>
            <person name="Bonometti L."/>
            <person name="Westerberg I."/>
            <person name="Brannstrom I.O."/>
            <person name="Guillou S."/>
            <person name="Cros-Aarteil S."/>
            <person name="Calhoun S."/>
            <person name="Haridas S."/>
            <person name="Kuo A."/>
            <person name="Mondo S."/>
            <person name="Pangilinan J."/>
            <person name="Riley R."/>
            <person name="Labutti K."/>
            <person name="Andreopoulos B."/>
            <person name="Lipzen A."/>
            <person name="Chen C."/>
            <person name="Yanf M."/>
            <person name="Daum C."/>
            <person name="Ng V."/>
            <person name="Clum A."/>
            <person name="Ohm R."/>
            <person name="Martin F."/>
            <person name="Silar P."/>
            <person name="Natvig D."/>
            <person name="Lalanne C."/>
            <person name="Gautier V."/>
            <person name="Ament-Velasquez S.L."/>
            <person name="Kruys A."/>
            <person name="Hutchinson M.I."/>
            <person name="Powell A.J."/>
            <person name="Barry K."/>
            <person name="Miller A.N."/>
            <person name="Grigoriev I.V."/>
            <person name="Debuchy R."/>
            <person name="Gladieux P."/>
            <person name="Thoren M.H."/>
            <person name="Johannesson H."/>
        </authorList>
    </citation>
    <scope>NUCLEOTIDE SEQUENCE</scope>
    <source>
        <strain evidence="2">CBS 757.83</strain>
    </source>
</reference>
<proteinExistence type="predicted"/>
<feature type="compositionally biased region" description="Basic and acidic residues" evidence="1">
    <location>
        <begin position="65"/>
        <end position="75"/>
    </location>
</feature>
<evidence type="ECO:0000313" key="3">
    <source>
        <dbReference type="Proteomes" id="UP001305647"/>
    </source>
</evidence>
<sequence>MGKALYRDSVDCYLWILLSCIRTCTVAREWHFVGCARASRQPWGQPATHSNPGSRPRPAPRWARRRFDAPSHDSHPLPSLPFPVLRLRLPHPHFTSTFPLFHLQPGSVGYVWCATLRGFLLFCLRIVKSIVGSSHVQSWIRASPRAVPLAHT</sequence>
<comment type="caution">
    <text evidence="2">The sequence shown here is derived from an EMBL/GenBank/DDBJ whole genome shotgun (WGS) entry which is preliminary data.</text>
</comment>
<accession>A0AAN6T3A2</accession>